<dbReference type="Gene3D" id="3.30.710.10">
    <property type="entry name" value="Potassium Channel Kv1.1, Chain A"/>
    <property type="match status" value="1"/>
</dbReference>
<dbReference type="CDD" id="cd18186">
    <property type="entry name" value="BTB_POZ_ZBTB_KLHL-like"/>
    <property type="match status" value="1"/>
</dbReference>
<feature type="domain" description="BTB" evidence="1">
    <location>
        <begin position="29"/>
        <end position="90"/>
    </location>
</feature>
<proteinExistence type="predicted"/>
<protein>
    <submittedName>
        <fullName evidence="2">BTB domain-containing protein</fullName>
    </submittedName>
</protein>
<dbReference type="InterPro" id="IPR000210">
    <property type="entry name" value="BTB/POZ_dom"/>
</dbReference>
<accession>A0ABR2XH19</accession>
<organism evidence="2 3">
    <name type="scientific">Seiridium cardinale</name>
    <dbReference type="NCBI Taxonomy" id="138064"/>
    <lineage>
        <taxon>Eukaryota</taxon>
        <taxon>Fungi</taxon>
        <taxon>Dikarya</taxon>
        <taxon>Ascomycota</taxon>
        <taxon>Pezizomycotina</taxon>
        <taxon>Sordariomycetes</taxon>
        <taxon>Xylariomycetidae</taxon>
        <taxon>Amphisphaeriales</taxon>
        <taxon>Sporocadaceae</taxon>
        <taxon>Seiridium</taxon>
    </lineage>
</organism>
<sequence length="144" mass="15790">MASTEGQKGIDEAVEQAADRKLFESGLFTDVQIICGNKTWNLHRNILASRCIWFEKALSGNFEEATTRTITITTFNAESIGQLLEFIYTGAPEAYGPVGAGRFFSAGVIEVLRTRGSQNPPSTMLEPMDPLISAETLGHMEEET</sequence>
<name>A0ABR2XH19_9PEZI</name>
<keyword evidence="3" id="KW-1185">Reference proteome</keyword>
<dbReference type="SUPFAM" id="SSF54695">
    <property type="entry name" value="POZ domain"/>
    <property type="match status" value="1"/>
</dbReference>
<dbReference type="PANTHER" id="PTHR24413">
    <property type="entry name" value="SPECKLE-TYPE POZ PROTEIN"/>
    <property type="match status" value="1"/>
</dbReference>
<reference evidence="2 3" key="1">
    <citation type="submission" date="2024-02" db="EMBL/GenBank/DDBJ databases">
        <title>First draft genome assembly of two strains of Seiridium cardinale.</title>
        <authorList>
            <person name="Emiliani G."/>
            <person name="Scali E."/>
        </authorList>
    </citation>
    <scope>NUCLEOTIDE SEQUENCE [LARGE SCALE GENOMIC DNA]</scope>
    <source>
        <strain evidence="2 3">BM-138-000479</strain>
    </source>
</reference>
<evidence type="ECO:0000313" key="3">
    <source>
        <dbReference type="Proteomes" id="UP001465668"/>
    </source>
</evidence>
<gene>
    <name evidence="2" type="ORF">SCAR479_10205</name>
</gene>
<comment type="caution">
    <text evidence="2">The sequence shown here is derived from an EMBL/GenBank/DDBJ whole genome shotgun (WGS) entry which is preliminary data.</text>
</comment>
<evidence type="ECO:0000313" key="2">
    <source>
        <dbReference type="EMBL" id="KAK9773083.1"/>
    </source>
</evidence>
<dbReference type="Proteomes" id="UP001465668">
    <property type="component" value="Unassembled WGS sequence"/>
</dbReference>
<dbReference type="EMBL" id="JARVKM010000054">
    <property type="protein sequence ID" value="KAK9773083.1"/>
    <property type="molecule type" value="Genomic_DNA"/>
</dbReference>
<dbReference type="Pfam" id="PF00651">
    <property type="entry name" value="BTB"/>
    <property type="match status" value="1"/>
</dbReference>
<dbReference type="PROSITE" id="PS50097">
    <property type="entry name" value="BTB"/>
    <property type="match status" value="1"/>
</dbReference>
<evidence type="ECO:0000259" key="1">
    <source>
        <dbReference type="PROSITE" id="PS50097"/>
    </source>
</evidence>
<dbReference type="InterPro" id="IPR011333">
    <property type="entry name" value="SKP1/BTB/POZ_sf"/>
</dbReference>